<dbReference type="InterPro" id="IPR023214">
    <property type="entry name" value="HAD_sf"/>
</dbReference>
<dbReference type="InterPro" id="IPR005519">
    <property type="entry name" value="Acid_phosphat_B-like"/>
</dbReference>
<sequence>MVRFIKEVTLLLLLAMVSKLGQGMVLDHVKQATSDRYCLSWRMAVEANNVKGWPTIPTQCWRHVEGYMIGGQYNWDINLIIDQIYTYLDNVTLINDGYDAWILDVDDTCLSNLLYYRGKRFGCDPYNPMEFRSWALKGECTAIPAVLGLFNRLISTGFKVMLVTGRDELTLGPITVDNLLSEGYSGYDRLIMRGGDMGTSRGGRLP</sequence>
<proteinExistence type="predicted"/>
<dbReference type="AlphaFoldDB" id="A0AAW1NC30"/>
<evidence type="ECO:0000313" key="4">
    <source>
        <dbReference type="Proteomes" id="UP001443914"/>
    </source>
</evidence>
<dbReference type="InterPro" id="IPR036412">
    <property type="entry name" value="HAD-like_sf"/>
</dbReference>
<feature type="signal peptide" evidence="2">
    <location>
        <begin position="1"/>
        <end position="23"/>
    </location>
</feature>
<dbReference type="Pfam" id="PF03767">
    <property type="entry name" value="Acid_phosphat_B"/>
    <property type="match status" value="1"/>
</dbReference>
<comment type="caution">
    <text evidence="3">The sequence shown here is derived from an EMBL/GenBank/DDBJ whole genome shotgun (WGS) entry which is preliminary data.</text>
</comment>
<dbReference type="Gene3D" id="3.40.50.1000">
    <property type="entry name" value="HAD superfamily/HAD-like"/>
    <property type="match status" value="1"/>
</dbReference>
<protein>
    <recommendedName>
        <fullName evidence="5">Acid phosphatase 1</fullName>
    </recommendedName>
</protein>
<dbReference type="PANTHER" id="PTHR31284:SF9">
    <property type="entry name" value="HAD SUPERFAMILY, SUBFAMILY IIIB ACID PHOSPHATASE"/>
    <property type="match status" value="1"/>
</dbReference>
<dbReference type="EMBL" id="JBDFQZ010000001">
    <property type="protein sequence ID" value="KAK9755395.1"/>
    <property type="molecule type" value="Genomic_DNA"/>
</dbReference>
<dbReference type="SUPFAM" id="SSF56784">
    <property type="entry name" value="HAD-like"/>
    <property type="match status" value="1"/>
</dbReference>
<accession>A0AAW1NC30</accession>
<dbReference type="PANTHER" id="PTHR31284">
    <property type="entry name" value="ACID PHOSPHATASE-LIKE PROTEIN"/>
    <property type="match status" value="1"/>
</dbReference>
<keyword evidence="1 2" id="KW-0732">Signal</keyword>
<name>A0AAW1NC30_SAPOF</name>
<evidence type="ECO:0008006" key="5">
    <source>
        <dbReference type="Google" id="ProtNLM"/>
    </source>
</evidence>
<reference evidence="3" key="1">
    <citation type="submission" date="2024-03" db="EMBL/GenBank/DDBJ databases">
        <title>WGS assembly of Saponaria officinalis var. Norfolk2.</title>
        <authorList>
            <person name="Jenkins J."/>
            <person name="Shu S."/>
            <person name="Grimwood J."/>
            <person name="Barry K."/>
            <person name="Goodstein D."/>
            <person name="Schmutz J."/>
            <person name="Leebens-Mack J."/>
            <person name="Osbourn A."/>
        </authorList>
    </citation>
    <scope>NUCLEOTIDE SEQUENCE [LARGE SCALE GENOMIC DNA]</scope>
    <source>
        <strain evidence="3">JIC</strain>
    </source>
</reference>
<evidence type="ECO:0000256" key="1">
    <source>
        <dbReference type="ARBA" id="ARBA00022729"/>
    </source>
</evidence>
<feature type="chain" id="PRO_5043318106" description="Acid phosphatase 1" evidence="2">
    <location>
        <begin position="24"/>
        <end position="206"/>
    </location>
</feature>
<evidence type="ECO:0000313" key="3">
    <source>
        <dbReference type="EMBL" id="KAK9755395.1"/>
    </source>
</evidence>
<dbReference type="Proteomes" id="UP001443914">
    <property type="component" value="Unassembled WGS sequence"/>
</dbReference>
<organism evidence="3 4">
    <name type="scientific">Saponaria officinalis</name>
    <name type="common">Common soapwort</name>
    <name type="synonym">Lychnis saponaria</name>
    <dbReference type="NCBI Taxonomy" id="3572"/>
    <lineage>
        <taxon>Eukaryota</taxon>
        <taxon>Viridiplantae</taxon>
        <taxon>Streptophyta</taxon>
        <taxon>Embryophyta</taxon>
        <taxon>Tracheophyta</taxon>
        <taxon>Spermatophyta</taxon>
        <taxon>Magnoliopsida</taxon>
        <taxon>eudicotyledons</taxon>
        <taxon>Gunneridae</taxon>
        <taxon>Pentapetalae</taxon>
        <taxon>Caryophyllales</taxon>
        <taxon>Caryophyllaceae</taxon>
        <taxon>Caryophylleae</taxon>
        <taxon>Saponaria</taxon>
    </lineage>
</organism>
<keyword evidence="4" id="KW-1185">Reference proteome</keyword>
<gene>
    <name evidence="3" type="ORF">RND81_01G022100</name>
</gene>
<evidence type="ECO:0000256" key="2">
    <source>
        <dbReference type="SAM" id="SignalP"/>
    </source>
</evidence>